<dbReference type="Gene3D" id="3.40.50.1820">
    <property type="entry name" value="alpha/beta hydrolase"/>
    <property type="match status" value="1"/>
</dbReference>
<evidence type="ECO:0008006" key="3">
    <source>
        <dbReference type="Google" id="ProtNLM"/>
    </source>
</evidence>
<protein>
    <recommendedName>
        <fullName evidence="3">Alpha/beta hydrolase</fullName>
    </recommendedName>
</protein>
<dbReference type="AlphaFoldDB" id="A0A2S9VBW4"/>
<dbReference type="InterPro" id="IPR029058">
    <property type="entry name" value="AB_hydrolase_fold"/>
</dbReference>
<dbReference type="RefSeq" id="WP_105934306.1">
    <property type="nucleotide sequence ID" value="NZ_PVNP01000080.1"/>
</dbReference>
<name>A0A2S9VBW4_9ALTE</name>
<evidence type="ECO:0000313" key="1">
    <source>
        <dbReference type="EMBL" id="PRO73948.1"/>
    </source>
</evidence>
<reference evidence="2" key="1">
    <citation type="journal article" date="2020" name="Int. J. Syst. Evol. Microbiol.">
        <title>Alteromonas alba sp. nov., a marine bacterium isolated from the seawater of the West Pacific Ocean.</title>
        <authorList>
            <person name="Sun C."/>
            <person name="Wu Y.-H."/>
            <person name="Xamxidin M."/>
            <person name="Cheng H."/>
            <person name="Xu X.-W."/>
        </authorList>
    </citation>
    <scope>NUCLEOTIDE SEQUENCE [LARGE SCALE GENOMIC DNA]</scope>
    <source>
        <strain evidence="2">190</strain>
    </source>
</reference>
<dbReference type="EMBL" id="PVNP01000080">
    <property type="protein sequence ID" value="PRO73948.1"/>
    <property type="molecule type" value="Genomic_DNA"/>
</dbReference>
<organism evidence="1 2">
    <name type="scientific">Alteromonas alba</name>
    <dbReference type="NCBI Taxonomy" id="2079529"/>
    <lineage>
        <taxon>Bacteria</taxon>
        <taxon>Pseudomonadati</taxon>
        <taxon>Pseudomonadota</taxon>
        <taxon>Gammaproteobacteria</taxon>
        <taxon>Alteromonadales</taxon>
        <taxon>Alteromonadaceae</taxon>
        <taxon>Alteromonas/Salinimonas group</taxon>
        <taxon>Alteromonas</taxon>
    </lineage>
</organism>
<gene>
    <name evidence="1" type="ORF">C6Y40_09000</name>
</gene>
<accession>A0A2S9VBW4</accession>
<proteinExistence type="predicted"/>
<comment type="caution">
    <text evidence="1">The sequence shown here is derived from an EMBL/GenBank/DDBJ whole genome shotgun (WGS) entry which is preliminary data.</text>
</comment>
<dbReference type="Proteomes" id="UP000238949">
    <property type="component" value="Unassembled WGS sequence"/>
</dbReference>
<evidence type="ECO:0000313" key="2">
    <source>
        <dbReference type="Proteomes" id="UP000238949"/>
    </source>
</evidence>
<keyword evidence="2" id="KW-1185">Reference proteome</keyword>
<sequence>MLLESLKSKYEDKLYWEVIEAIRALPDGTLYSPEYTRLLLKSYEQVKAVHEAELLLANHPLDDWQTQNIAAHFYFKTKNETSLTNILRKLSNNDSAPTLVKLAQNENLAVLQSNWLSALHFNEATLEYYTDKNIPKRAVLNGIEYGIRLLNTSKLIKRIKLAEDEPNVEISLDEVLHIATITGEQSFFHIAAALIVLNGSQSLSTAAVSILNAALANIPRPQLIQLKNEYPETIELSFIKPNIKRRMGIALTAQQFKALPPRNKVMRLIEKSDWTSAHQVLIEENIEPDEKRVLLNMLKELEGGQSSEPKISNETVSVYESEYRTNNVIICFSGINGSYFGLTDAALDQLLSQFTCHRIYIKDTERKLHLNGFGNTSSFEEAGEYINTVLSKELNIAKPCINVLTTSAGGLAGFQYAQIWKAQAVVAFSPPISVFSEFENRGKAVIRRLTQGFPKERLDFANFIKSKPVLFNAAHILYSANHLVDHKHATEFEKTSVNVKLHPIDSTEHNVLRYLLDNNLAKATVADLLELE</sequence>